<evidence type="ECO:0000256" key="9">
    <source>
        <dbReference type="ARBA" id="ARBA00022840"/>
    </source>
</evidence>
<keyword evidence="8" id="KW-0418">Kinase</keyword>
<keyword evidence="3" id="KW-0808">Transferase</keyword>
<dbReference type="GO" id="GO:0005886">
    <property type="term" value="C:plasma membrane"/>
    <property type="evidence" value="ECO:0007669"/>
    <property type="project" value="UniProtKB-SubCell"/>
</dbReference>
<evidence type="ECO:0000256" key="2">
    <source>
        <dbReference type="ARBA" id="ARBA00022614"/>
    </source>
</evidence>
<dbReference type="FunFam" id="3.30.200.20:FF:000394">
    <property type="entry name" value="Leucine-rich repeat receptor-like protein kinase"/>
    <property type="match status" value="1"/>
</dbReference>
<evidence type="ECO:0000256" key="11">
    <source>
        <dbReference type="ARBA" id="ARBA00023136"/>
    </source>
</evidence>
<dbReference type="Gene3D" id="3.30.200.20">
    <property type="entry name" value="Phosphorylase Kinase, domain 1"/>
    <property type="match status" value="1"/>
</dbReference>
<dbReference type="InterPro" id="IPR032675">
    <property type="entry name" value="LRR_dom_sf"/>
</dbReference>
<feature type="chain" id="PRO_5043349369" description="Protein kinase domain-containing protein" evidence="14">
    <location>
        <begin position="32"/>
        <end position="907"/>
    </location>
</feature>
<dbReference type="PROSITE" id="PS00107">
    <property type="entry name" value="PROTEIN_KINASE_ATP"/>
    <property type="match status" value="1"/>
</dbReference>
<protein>
    <recommendedName>
        <fullName evidence="15">Protein kinase domain-containing protein</fullName>
    </recommendedName>
</protein>
<reference evidence="16" key="2">
    <citation type="submission" date="2021-12" db="EMBL/GenBank/DDBJ databases">
        <title>Resequencing data analysis of finger millet.</title>
        <authorList>
            <person name="Hatakeyama M."/>
            <person name="Aluri S."/>
            <person name="Balachadran M.T."/>
            <person name="Sivarajan S.R."/>
            <person name="Poveda L."/>
            <person name="Shimizu-Inatsugi R."/>
            <person name="Schlapbach R."/>
            <person name="Sreeman S.M."/>
            <person name="Shimizu K.K."/>
        </authorList>
    </citation>
    <scope>NUCLEOTIDE SEQUENCE</scope>
</reference>
<evidence type="ECO:0000256" key="10">
    <source>
        <dbReference type="ARBA" id="ARBA00022989"/>
    </source>
</evidence>
<dbReference type="FunFam" id="3.80.10.10:FF:000129">
    <property type="entry name" value="Leucine-rich repeat receptor-like kinase"/>
    <property type="match status" value="1"/>
</dbReference>
<feature type="domain" description="Protein kinase" evidence="15">
    <location>
        <begin position="598"/>
        <end position="850"/>
    </location>
</feature>
<dbReference type="InterPro" id="IPR011009">
    <property type="entry name" value="Kinase-like_dom_sf"/>
</dbReference>
<dbReference type="SUPFAM" id="SSF52058">
    <property type="entry name" value="L domain-like"/>
    <property type="match status" value="1"/>
</dbReference>
<keyword evidence="5 14" id="KW-0732">Signal</keyword>
<keyword evidence="9 12" id="KW-0067">ATP-binding</keyword>
<keyword evidence="17" id="KW-1185">Reference proteome</keyword>
<feature type="binding site" evidence="12">
    <location>
        <position position="626"/>
    </location>
    <ligand>
        <name>ATP</name>
        <dbReference type="ChEBI" id="CHEBI:30616"/>
    </ligand>
</feature>
<evidence type="ECO:0000256" key="8">
    <source>
        <dbReference type="ARBA" id="ARBA00022777"/>
    </source>
</evidence>
<dbReference type="PANTHER" id="PTHR45631:SF208">
    <property type="entry name" value="PROTEIN KINASE DOMAIN-CONTAINING PROTEIN"/>
    <property type="match status" value="1"/>
</dbReference>
<dbReference type="PROSITE" id="PS50011">
    <property type="entry name" value="PROTEIN_KINASE_DOM"/>
    <property type="match status" value="1"/>
</dbReference>
<evidence type="ECO:0000313" key="17">
    <source>
        <dbReference type="Proteomes" id="UP001054889"/>
    </source>
</evidence>
<dbReference type="AlphaFoldDB" id="A0AAV5DVW5"/>
<dbReference type="Gene3D" id="3.80.10.10">
    <property type="entry name" value="Ribonuclease Inhibitor"/>
    <property type="match status" value="1"/>
</dbReference>
<evidence type="ECO:0000256" key="14">
    <source>
        <dbReference type="SAM" id="SignalP"/>
    </source>
</evidence>
<dbReference type="Pfam" id="PF13855">
    <property type="entry name" value="LRR_8"/>
    <property type="match status" value="1"/>
</dbReference>
<keyword evidence="4 13" id="KW-0812">Transmembrane</keyword>
<evidence type="ECO:0000256" key="5">
    <source>
        <dbReference type="ARBA" id="ARBA00022729"/>
    </source>
</evidence>
<sequence>MQESMATSRLLWLLLLYLVAVAPDGVLQTRAQPDSNGFISIDCGLAGPSYVDETNNLTYQPDAAFTDAGENHNIPSYNVLLGLQGLYGDLRSFPNGTRNCYTLRSLTAGNKYLFRASFMYGYYDGLVIPPVFDLYIGLNYWATVEGWSLERSALWWEAIVVVADNSVQVCLVKTGATTPFISGLELRPLKSSMYPQVNVTQGLVVVSRRSMGQTGTTIRYPDDPYDRIWQPTKINTTRWTVISTEETVRNYDDDKFEAPSKVLQTAITPRIAPYNIQFEWCLSANPSSGCIHVFYFSELESLPSKAVRQFYININDNPPGEGYTPPYLYSGAVFNTYPYRGYTKYTVMINATANSTLPPIINAFESFYVISTAKFGTDSQDVSAITAIKMNYGVTKNWMGDPCDTVAWFGLTCSSAIAAPSRITGANMSFSSLNGDISSAFANLTAVQYMDLSYNNLTGSIPDALSQLLSLTTLDLTGNNLSGSIPPGLLKKIQAGSLNLRYGNNPNLCGNGNSCTRDKVKSRLAIYTVALVVMALVVVSAVVTYILLRRKKQEWVNNSAKPQKNETSMSHVPTGDYQSSLRLENRRFTYNELAMITNNFQHVLGRGGFGYVYNGFLEDGTQVAVKLRSESSTQGVREFLTEVQILTRIHHKNLVSMIGYCKDEDYMALVYEYMSEGTLQEHIIGLEYLHKGCNPPLIHRDVKTTNILLNGKLEAKVADFGLSKAFNRDMYTHVSTNTLVGTVGYVDPEYQSTLQLTVKSDVFSFGVVLLELVTGKQAILRDPEPIGVIQWTKLRLARGEIESIVDERMNGDHDINSVWKVANVALACTAQASMQRPTMTDVVAQLQECLELEEGRAGGGMTQSFYTGNNDDLNSSYNTNAYTATSASQSSPVFEMVERMVIGPATR</sequence>
<evidence type="ECO:0000256" key="1">
    <source>
        <dbReference type="ARBA" id="ARBA00004162"/>
    </source>
</evidence>
<keyword evidence="6" id="KW-0677">Repeat</keyword>
<evidence type="ECO:0000313" key="16">
    <source>
        <dbReference type="EMBL" id="GJN14597.1"/>
    </source>
</evidence>
<proteinExistence type="predicted"/>
<comment type="caution">
    <text evidence="16">The sequence shown here is derived from an EMBL/GenBank/DDBJ whole genome shotgun (WGS) entry which is preliminary data.</text>
</comment>
<dbReference type="Pfam" id="PF00069">
    <property type="entry name" value="Pkinase"/>
    <property type="match status" value="1"/>
</dbReference>
<feature type="transmembrane region" description="Helical" evidence="13">
    <location>
        <begin position="524"/>
        <end position="548"/>
    </location>
</feature>
<gene>
    <name evidence="16" type="primary">gb01442</name>
    <name evidence="16" type="ORF">PR202_gb01442</name>
</gene>
<reference evidence="16" key="1">
    <citation type="journal article" date="2018" name="DNA Res.">
        <title>Multiple hybrid de novo genome assembly of finger millet, an orphan allotetraploid crop.</title>
        <authorList>
            <person name="Hatakeyama M."/>
            <person name="Aluri S."/>
            <person name="Balachadran M.T."/>
            <person name="Sivarajan S.R."/>
            <person name="Patrignani A."/>
            <person name="Gruter S."/>
            <person name="Poveda L."/>
            <person name="Shimizu-Inatsugi R."/>
            <person name="Baeten J."/>
            <person name="Francoijs K.J."/>
            <person name="Nataraja K.N."/>
            <person name="Reddy Y.A.N."/>
            <person name="Phadnis S."/>
            <person name="Ravikumar R.L."/>
            <person name="Schlapbach R."/>
            <person name="Sreeman S.M."/>
            <person name="Shimizu K.K."/>
        </authorList>
    </citation>
    <scope>NUCLEOTIDE SEQUENCE</scope>
</reference>
<dbReference type="InterPro" id="IPR001611">
    <property type="entry name" value="Leu-rich_rpt"/>
</dbReference>
<dbReference type="SUPFAM" id="SSF56112">
    <property type="entry name" value="Protein kinase-like (PK-like)"/>
    <property type="match status" value="1"/>
</dbReference>
<dbReference type="GO" id="GO:0004672">
    <property type="term" value="F:protein kinase activity"/>
    <property type="evidence" value="ECO:0007669"/>
    <property type="project" value="InterPro"/>
</dbReference>
<evidence type="ECO:0000256" key="6">
    <source>
        <dbReference type="ARBA" id="ARBA00022737"/>
    </source>
</evidence>
<dbReference type="SMART" id="SM00220">
    <property type="entry name" value="S_TKc"/>
    <property type="match status" value="1"/>
</dbReference>
<dbReference type="EMBL" id="BQKI01000071">
    <property type="protein sequence ID" value="GJN14597.1"/>
    <property type="molecule type" value="Genomic_DNA"/>
</dbReference>
<dbReference type="Pfam" id="PF12819">
    <property type="entry name" value="Malectin_like"/>
    <property type="match status" value="1"/>
</dbReference>
<evidence type="ECO:0000256" key="4">
    <source>
        <dbReference type="ARBA" id="ARBA00022692"/>
    </source>
</evidence>
<feature type="signal peptide" evidence="14">
    <location>
        <begin position="1"/>
        <end position="31"/>
    </location>
</feature>
<name>A0AAV5DVW5_ELECO</name>
<keyword evidence="7 12" id="KW-0547">Nucleotide-binding</keyword>
<evidence type="ECO:0000256" key="12">
    <source>
        <dbReference type="PROSITE-ProRule" id="PRU10141"/>
    </source>
</evidence>
<dbReference type="GO" id="GO:0005524">
    <property type="term" value="F:ATP binding"/>
    <property type="evidence" value="ECO:0007669"/>
    <property type="project" value="UniProtKB-UniRule"/>
</dbReference>
<keyword evidence="2" id="KW-0433">Leucine-rich repeat</keyword>
<dbReference type="InterPro" id="IPR024788">
    <property type="entry name" value="Malectin-like_Carb-bd_dom"/>
</dbReference>
<evidence type="ECO:0000256" key="3">
    <source>
        <dbReference type="ARBA" id="ARBA00022679"/>
    </source>
</evidence>
<evidence type="ECO:0000259" key="15">
    <source>
        <dbReference type="PROSITE" id="PS50011"/>
    </source>
</evidence>
<dbReference type="InterPro" id="IPR000719">
    <property type="entry name" value="Prot_kinase_dom"/>
</dbReference>
<dbReference type="Gene3D" id="1.10.510.10">
    <property type="entry name" value="Transferase(Phosphotransferase) domain 1"/>
    <property type="match status" value="1"/>
</dbReference>
<keyword evidence="11 13" id="KW-0472">Membrane</keyword>
<organism evidence="16 17">
    <name type="scientific">Eleusine coracana subsp. coracana</name>
    <dbReference type="NCBI Taxonomy" id="191504"/>
    <lineage>
        <taxon>Eukaryota</taxon>
        <taxon>Viridiplantae</taxon>
        <taxon>Streptophyta</taxon>
        <taxon>Embryophyta</taxon>
        <taxon>Tracheophyta</taxon>
        <taxon>Spermatophyta</taxon>
        <taxon>Magnoliopsida</taxon>
        <taxon>Liliopsida</taxon>
        <taxon>Poales</taxon>
        <taxon>Poaceae</taxon>
        <taxon>PACMAD clade</taxon>
        <taxon>Chloridoideae</taxon>
        <taxon>Cynodonteae</taxon>
        <taxon>Eleusininae</taxon>
        <taxon>Eleusine</taxon>
    </lineage>
</organism>
<comment type="subcellular location">
    <subcellularLocation>
        <location evidence="1">Cell membrane</location>
        <topology evidence="1">Single-pass membrane protein</topology>
    </subcellularLocation>
</comment>
<dbReference type="PROSITE" id="PS00108">
    <property type="entry name" value="PROTEIN_KINASE_ST"/>
    <property type="match status" value="1"/>
</dbReference>
<dbReference type="InterPro" id="IPR017441">
    <property type="entry name" value="Protein_kinase_ATP_BS"/>
</dbReference>
<dbReference type="Proteomes" id="UP001054889">
    <property type="component" value="Unassembled WGS sequence"/>
</dbReference>
<accession>A0AAV5DVW5</accession>
<dbReference type="InterPro" id="IPR008271">
    <property type="entry name" value="Ser/Thr_kinase_AS"/>
</dbReference>
<dbReference type="PANTHER" id="PTHR45631">
    <property type="entry name" value="OS07G0107800 PROTEIN-RELATED"/>
    <property type="match status" value="1"/>
</dbReference>
<evidence type="ECO:0000256" key="7">
    <source>
        <dbReference type="ARBA" id="ARBA00022741"/>
    </source>
</evidence>
<evidence type="ECO:0000256" key="13">
    <source>
        <dbReference type="SAM" id="Phobius"/>
    </source>
</evidence>
<keyword evidence="10 13" id="KW-1133">Transmembrane helix</keyword>